<dbReference type="GO" id="GO:0030288">
    <property type="term" value="C:outer membrane-bounded periplasmic space"/>
    <property type="evidence" value="ECO:0007669"/>
    <property type="project" value="TreeGrafter"/>
</dbReference>
<dbReference type="PANTHER" id="PTHR30006">
    <property type="entry name" value="THIAMINE-BINDING PERIPLASMIC PROTEIN-RELATED"/>
    <property type="match status" value="1"/>
</dbReference>
<dbReference type="Proteomes" id="UP000199659">
    <property type="component" value="Unassembled WGS sequence"/>
</dbReference>
<evidence type="ECO:0000313" key="4">
    <source>
        <dbReference type="Proteomes" id="UP000199659"/>
    </source>
</evidence>
<dbReference type="Pfam" id="PF08984">
    <property type="entry name" value="DUF1858"/>
    <property type="match status" value="1"/>
</dbReference>
<dbReference type="InterPro" id="IPR015077">
    <property type="entry name" value="DUF1858"/>
</dbReference>
<dbReference type="Gene3D" id="1.10.3910.10">
    <property type="entry name" value="SP0561-like"/>
    <property type="match status" value="1"/>
</dbReference>
<name>A0A1I6KBI5_9FIRM</name>
<dbReference type="STRING" id="37658.SAMN05661086_02323"/>
<dbReference type="Gene3D" id="3.40.190.10">
    <property type="entry name" value="Periplasmic binding protein-like II"/>
    <property type="match status" value="2"/>
</dbReference>
<evidence type="ECO:0000259" key="2">
    <source>
        <dbReference type="Pfam" id="PF08984"/>
    </source>
</evidence>
<dbReference type="Pfam" id="PF13343">
    <property type="entry name" value="SBP_bac_6"/>
    <property type="match status" value="1"/>
</dbReference>
<gene>
    <name evidence="3" type="ORF">SAMN05661086_02323</name>
</gene>
<dbReference type="EMBL" id="FOYZ01000008">
    <property type="protein sequence ID" value="SFR88230.1"/>
    <property type="molecule type" value="Genomic_DNA"/>
</dbReference>
<dbReference type="SUPFAM" id="SSF140683">
    <property type="entry name" value="SP0561-like"/>
    <property type="match status" value="1"/>
</dbReference>
<dbReference type="OrthoDB" id="9766989at2"/>
<accession>A0A1I6KBI5</accession>
<evidence type="ECO:0000313" key="3">
    <source>
        <dbReference type="EMBL" id="SFR88230.1"/>
    </source>
</evidence>
<dbReference type="InterPro" id="IPR038062">
    <property type="entry name" value="ScdA-like_N_sf"/>
</dbReference>
<reference evidence="3 4" key="1">
    <citation type="submission" date="2016-10" db="EMBL/GenBank/DDBJ databases">
        <authorList>
            <person name="de Groot N.N."/>
        </authorList>
    </citation>
    <scope>NUCLEOTIDE SEQUENCE [LARGE SCALE GENOMIC DNA]</scope>
    <source>
        <strain evidence="3 4">743A</strain>
    </source>
</reference>
<dbReference type="GO" id="GO:0015888">
    <property type="term" value="P:thiamine transport"/>
    <property type="evidence" value="ECO:0007669"/>
    <property type="project" value="TreeGrafter"/>
</dbReference>
<dbReference type="GO" id="GO:0030976">
    <property type="term" value="F:thiamine pyrophosphate binding"/>
    <property type="evidence" value="ECO:0007669"/>
    <property type="project" value="TreeGrafter"/>
</dbReference>
<proteinExistence type="predicted"/>
<keyword evidence="4" id="KW-1185">Reference proteome</keyword>
<dbReference type="SUPFAM" id="SSF53850">
    <property type="entry name" value="Periplasmic binding protein-like II"/>
    <property type="match status" value="1"/>
</dbReference>
<protein>
    <submittedName>
        <fullName evidence="3">ABC-type Fe3+ transport system, substrate-binding protein</fullName>
    </submittedName>
</protein>
<dbReference type="PANTHER" id="PTHR30006:SF2">
    <property type="entry name" value="ABC TRANSPORTER SUBSTRATE-BINDING PROTEIN"/>
    <property type="match status" value="1"/>
</dbReference>
<sequence length="414" mass="47535">MNPYFEMNDTIYDITEKYPEAIAVLANAGFENMRNKSMRETMGKTITLRQALKMKQVNEVTFEERLVELIEGNQNDTDTTLVQKNRNHKATVSIQGVLPCPIRIPLLEGFEKWLTEQEPKVKEELDYQLQAASMGVDWIKEQVKKSKSPDVLADLFISAGFDLFFDKQLIGKFKSQGVFKDLSGFESYNQDFENERIQLRDPKGQYSMLGVVPAVFLINQDELNGRSMPESWEDLLKPEYENAVSLPIGDFDLFNAILLNIHKQYGEEGIKKLGRSLLQSMHPSEMVKSHTRKVNKPVVTIMPYFFTRMTKNGGPMKAVWPKDGAIISPIFMLSKVQSRQVLLPFIDFFSSKQVGEILSHQGLFPSVHPEVDNQIDPKNQYMWLGWDYINQQDMGELIGKLEALFQKSAEEELR</sequence>
<dbReference type="GO" id="GO:0030975">
    <property type="term" value="F:thiamine binding"/>
    <property type="evidence" value="ECO:0007669"/>
    <property type="project" value="TreeGrafter"/>
</dbReference>
<dbReference type="RefSeq" id="WP_092560926.1">
    <property type="nucleotide sequence ID" value="NZ_FOYZ01000008.1"/>
</dbReference>
<organism evidence="3 4">
    <name type="scientific">Anaeromicropila populeti</name>
    <dbReference type="NCBI Taxonomy" id="37658"/>
    <lineage>
        <taxon>Bacteria</taxon>
        <taxon>Bacillati</taxon>
        <taxon>Bacillota</taxon>
        <taxon>Clostridia</taxon>
        <taxon>Lachnospirales</taxon>
        <taxon>Lachnospiraceae</taxon>
        <taxon>Anaeromicropila</taxon>
    </lineage>
</organism>
<dbReference type="AlphaFoldDB" id="A0A1I6KBI5"/>
<evidence type="ECO:0000256" key="1">
    <source>
        <dbReference type="ARBA" id="ARBA00022729"/>
    </source>
</evidence>
<feature type="domain" description="DUF1858" evidence="2">
    <location>
        <begin position="7"/>
        <end position="59"/>
    </location>
</feature>
<keyword evidence="1" id="KW-0732">Signal</keyword>